<reference evidence="11 12" key="1">
    <citation type="journal article" date="2017" name="Nature">
        <title>The Apostasia genome and the evolution of orchids.</title>
        <authorList>
            <person name="Zhang G.Q."/>
            <person name="Liu K.W."/>
            <person name="Li Z."/>
            <person name="Lohaus R."/>
            <person name="Hsiao Y.Y."/>
            <person name="Niu S.C."/>
            <person name="Wang J.Y."/>
            <person name="Lin Y.C."/>
            <person name="Xu Q."/>
            <person name="Chen L.J."/>
            <person name="Yoshida K."/>
            <person name="Fujiwara S."/>
            <person name="Wang Z.W."/>
            <person name="Zhang Y.Q."/>
            <person name="Mitsuda N."/>
            <person name="Wang M."/>
            <person name="Liu G.H."/>
            <person name="Pecoraro L."/>
            <person name="Huang H.X."/>
            <person name="Xiao X.J."/>
            <person name="Lin M."/>
            <person name="Wu X.Y."/>
            <person name="Wu W.L."/>
            <person name="Chen Y.Y."/>
            <person name="Chang S.B."/>
            <person name="Sakamoto S."/>
            <person name="Ohme-Takagi M."/>
            <person name="Yagi M."/>
            <person name="Zeng S.J."/>
            <person name="Shen C.Y."/>
            <person name="Yeh C.M."/>
            <person name="Luo Y.B."/>
            <person name="Tsai W.C."/>
            <person name="Van de Peer Y."/>
            <person name="Liu Z.J."/>
        </authorList>
    </citation>
    <scope>NUCLEOTIDE SEQUENCE [LARGE SCALE GENOMIC DNA]</scope>
    <source>
        <strain evidence="12">cv. Shenzhen</strain>
        <tissue evidence="11">Stem</tissue>
    </source>
</reference>
<feature type="domain" description="SANT" evidence="9">
    <location>
        <begin position="161"/>
        <end position="196"/>
    </location>
</feature>
<dbReference type="EMBL" id="KZ452012">
    <property type="protein sequence ID" value="PKA51951.1"/>
    <property type="molecule type" value="Genomic_DNA"/>
</dbReference>
<dbReference type="PROSITE" id="PS50090">
    <property type="entry name" value="MYB_LIKE"/>
    <property type="match status" value="3"/>
</dbReference>
<comment type="subcellular location">
    <subcellularLocation>
        <location evidence="1">Nucleus</location>
    </subcellularLocation>
</comment>
<feature type="domain" description="HTH myb-type" evidence="10">
    <location>
        <begin position="106"/>
        <end position="161"/>
    </location>
</feature>
<gene>
    <name evidence="11" type="primary">MYB3R-1</name>
    <name evidence="11" type="ORF">AXF42_Ash008180</name>
</gene>
<evidence type="ECO:0000259" key="8">
    <source>
        <dbReference type="PROSITE" id="PS50090"/>
    </source>
</evidence>
<protein>
    <submittedName>
        <fullName evidence="11">Myb-related protein 3R-1</fullName>
    </submittedName>
</protein>
<dbReference type="PANTHER" id="PTHR45614">
    <property type="entry name" value="MYB PROTEIN-RELATED"/>
    <property type="match status" value="1"/>
</dbReference>
<dbReference type="CDD" id="cd00167">
    <property type="entry name" value="SANT"/>
    <property type="match status" value="3"/>
</dbReference>
<dbReference type="OrthoDB" id="2143914at2759"/>
<feature type="compositionally biased region" description="Low complexity" evidence="7">
    <location>
        <begin position="32"/>
        <end position="46"/>
    </location>
</feature>
<evidence type="ECO:0000256" key="4">
    <source>
        <dbReference type="ARBA" id="ARBA00023125"/>
    </source>
</evidence>
<keyword evidence="12" id="KW-1185">Reference proteome</keyword>
<name>A0A2I0A8S8_9ASPA</name>
<organism evidence="11 12">
    <name type="scientific">Apostasia shenzhenica</name>
    <dbReference type="NCBI Taxonomy" id="1088818"/>
    <lineage>
        <taxon>Eukaryota</taxon>
        <taxon>Viridiplantae</taxon>
        <taxon>Streptophyta</taxon>
        <taxon>Embryophyta</taxon>
        <taxon>Tracheophyta</taxon>
        <taxon>Spermatophyta</taxon>
        <taxon>Magnoliopsida</taxon>
        <taxon>Liliopsida</taxon>
        <taxon>Asparagales</taxon>
        <taxon>Orchidaceae</taxon>
        <taxon>Apostasioideae</taxon>
        <taxon>Apostasia</taxon>
    </lineage>
</organism>
<dbReference type="InterPro" id="IPR017884">
    <property type="entry name" value="SANT_dom"/>
</dbReference>
<feature type="compositionally biased region" description="Polar residues" evidence="7">
    <location>
        <begin position="12"/>
        <end position="31"/>
    </location>
</feature>
<keyword evidence="6" id="KW-0539">Nucleus</keyword>
<dbReference type="GO" id="GO:0000981">
    <property type="term" value="F:DNA-binding transcription factor activity, RNA polymerase II-specific"/>
    <property type="evidence" value="ECO:0007669"/>
    <property type="project" value="TreeGrafter"/>
</dbReference>
<dbReference type="PROSITE" id="PS51293">
    <property type="entry name" value="SANT"/>
    <property type="match status" value="1"/>
</dbReference>
<feature type="domain" description="Myb-like" evidence="8">
    <location>
        <begin position="158"/>
        <end position="208"/>
    </location>
</feature>
<evidence type="ECO:0000313" key="11">
    <source>
        <dbReference type="EMBL" id="PKA51951.1"/>
    </source>
</evidence>
<dbReference type="InterPro" id="IPR001005">
    <property type="entry name" value="SANT/Myb"/>
</dbReference>
<proteinExistence type="predicted"/>
<evidence type="ECO:0000256" key="6">
    <source>
        <dbReference type="ARBA" id="ARBA00023242"/>
    </source>
</evidence>
<feature type="domain" description="HTH myb-type" evidence="10">
    <location>
        <begin position="162"/>
        <end position="212"/>
    </location>
</feature>
<dbReference type="SUPFAM" id="SSF46689">
    <property type="entry name" value="Homeodomain-like"/>
    <property type="match status" value="2"/>
</dbReference>
<dbReference type="PROSITE" id="PS51294">
    <property type="entry name" value="HTH_MYB"/>
    <property type="match status" value="3"/>
</dbReference>
<keyword evidence="4" id="KW-0238">DNA-binding</keyword>
<dbReference type="InterPro" id="IPR050560">
    <property type="entry name" value="MYB_TF"/>
</dbReference>
<feature type="domain" description="Myb-like" evidence="8">
    <location>
        <begin position="106"/>
        <end position="157"/>
    </location>
</feature>
<evidence type="ECO:0000256" key="1">
    <source>
        <dbReference type="ARBA" id="ARBA00004123"/>
    </source>
</evidence>
<keyword evidence="5" id="KW-0804">Transcription</keyword>
<dbReference type="AlphaFoldDB" id="A0A2I0A8S8"/>
<keyword evidence="3" id="KW-0805">Transcription regulation</keyword>
<dbReference type="InterPro" id="IPR009057">
    <property type="entry name" value="Homeodomain-like_sf"/>
</dbReference>
<feature type="compositionally biased region" description="Basic residues" evidence="7">
    <location>
        <begin position="47"/>
        <end position="59"/>
    </location>
</feature>
<evidence type="ECO:0000256" key="5">
    <source>
        <dbReference type="ARBA" id="ARBA00023163"/>
    </source>
</evidence>
<sequence>MTALKTEESCVENKQSVTASGSSISEGSNGLSRSSPAASSPVTSSPSHRRTSGPIRRAKGGWTPEEDETLRRAVELHKGRSWKKIAESIPDRTEVQCLHRWQKVLNPNLVKGPWTQEEDDIIVKLVDKYGPTKWSVIAKSLPGRIGKQCRERWHNHLNPEIRKDAWTPDEEMELMKAHMKYGNKWAEIAKVLPGRTDNSIKNHWNSSLKKKSEFYLKTGKLPPVNIPVNKPVVPIAAKDAANSSTRQFIYCSNKVLDANAKTISETFFTPTLPTDPCEVDEKKDWMVAIPVQVSDSHASVEPVRGSDNSDAPECQASTDMLHHRSDSRLKLEDRSFTTAVHQIEEPLGTIAGSPPDKYGSLCYKPPQLEDLGVFSSSSVLLEHSSTQPMFTPGIFSSPISCLTPSFVNVASSMERSVESILKSAARSYPNTPSIIKRKRELHTPLPPDTMQTSETRIEDSCTSNEGMVDRSTKGSGFSASKLFSSSSFVSGLPLDNAKVYNVSPPYRLRTRRKATFRSVEKQLDFTSEKVHIDGNSNSTCLVVNRNSCSPRNVNVLSMQGMKLNDSPTECDENNFSLTAELGVT</sequence>
<dbReference type="Pfam" id="PF00249">
    <property type="entry name" value="Myb_DNA-binding"/>
    <property type="match status" value="3"/>
</dbReference>
<evidence type="ECO:0000313" key="12">
    <source>
        <dbReference type="Proteomes" id="UP000236161"/>
    </source>
</evidence>
<evidence type="ECO:0000259" key="9">
    <source>
        <dbReference type="PROSITE" id="PS51293"/>
    </source>
</evidence>
<dbReference type="GO" id="GO:0000978">
    <property type="term" value="F:RNA polymerase II cis-regulatory region sequence-specific DNA binding"/>
    <property type="evidence" value="ECO:0007669"/>
    <property type="project" value="TreeGrafter"/>
</dbReference>
<dbReference type="PANTHER" id="PTHR45614:SF194">
    <property type="entry name" value="TRANSCRIPTION FACTOR MYB3R-3-RELATED"/>
    <property type="match status" value="1"/>
</dbReference>
<dbReference type="SMART" id="SM00717">
    <property type="entry name" value="SANT"/>
    <property type="match status" value="3"/>
</dbReference>
<dbReference type="FunFam" id="1.10.10.60:FF:000010">
    <property type="entry name" value="Transcriptional activator Myb isoform A"/>
    <property type="match status" value="1"/>
</dbReference>
<evidence type="ECO:0000256" key="2">
    <source>
        <dbReference type="ARBA" id="ARBA00022737"/>
    </source>
</evidence>
<dbReference type="Proteomes" id="UP000236161">
    <property type="component" value="Unassembled WGS sequence"/>
</dbReference>
<evidence type="ECO:0000256" key="3">
    <source>
        <dbReference type="ARBA" id="ARBA00023015"/>
    </source>
</evidence>
<dbReference type="Gene3D" id="1.10.10.60">
    <property type="entry name" value="Homeodomain-like"/>
    <property type="match status" value="3"/>
</dbReference>
<keyword evidence="2" id="KW-0677">Repeat</keyword>
<accession>A0A2I0A8S8</accession>
<feature type="region of interest" description="Disordered" evidence="7">
    <location>
        <begin position="1"/>
        <end position="66"/>
    </location>
</feature>
<feature type="domain" description="Myb-like" evidence="8">
    <location>
        <begin position="54"/>
        <end position="105"/>
    </location>
</feature>
<dbReference type="GO" id="GO:0005634">
    <property type="term" value="C:nucleus"/>
    <property type="evidence" value="ECO:0007669"/>
    <property type="project" value="UniProtKB-SubCell"/>
</dbReference>
<evidence type="ECO:0000259" key="10">
    <source>
        <dbReference type="PROSITE" id="PS51294"/>
    </source>
</evidence>
<dbReference type="InterPro" id="IPR017930">
    <property type="entry name" value="Myb_dom"/>
</dbReference>
<evidence type="ECO:0000256" key="7">
    <source>
        <dbReference type="SAM" id="MobiDB-lite"/>
    </source>
</evidence>
<feature type="domain" description="HTH myb-type" evidence="10">
    <location>
        <begin position="59"/>
        <end position="105"/>
    </location>
</feature>
<dbReference type="FunFam" id="1.10.10.60:FF:000016">
    <property type="entry name" value="Transcriptional activator Myb isoform A"/>
    <property type="match status" value="1"/>
</dbReference>